<evidence type="ECO:0000256" key="3">
    <source>
        <dbReference type="ARBA" id="ARBA00022833"/>
    </source>
</evidence>
<evidence type="ECO:0000256" key="1">
    <source>
        <dbReference type="ARBA" id="ARBA00022723"/>
    </source>
</evidence>
<protein>
    <recommendedName>
        <fullName evidence="6">C3H1-type domain-containing protein</fullName>
    </recommendedName>
</protein>
<feature type="region of interest" description="Disordered" evidence="5">
    <location>
        <begin position="296"/>
        <end position="392"/>
    </location>
</feature>
<feature type="zinc finger region" description="C3H1-type" evidence="4">
    <location>
        <begin position="186"/>
        <end position="213"/>
    </location>
</feature>
<evidence type="ECO:0000256" key="2">
    <source>
        <dbReference type="ARBA" id="ARBA00022771"/>
    </source>
</evidence>
<dbReference type="EMBL" id="AP011947">
    <property type="protein sequence ID" value="BAM40508.1"/>
    <property type="molecule type" value="Genomic_DNA"/>
</dbReference>
<feature type="compositionally biased region" description="Basic and acidic residues" evidence="5">
    <location>
        <begin position="160"/>
        <end position="172"/>
    </location>
</feature>
<dbReference type="Gene3D" id="3.30.1370.210">
    <property type="match status" value="1"/>
</dbReference>
<dbReference type="PANTHER" id="PTHR14493">
    <property type="entry name" value="UNKEMPT FAMILY MEMBER"/>
    <property type="match status" value="1"/>
</dbReference>
<feature type="region of interest" description="Disordered" evidence="5">
    <location>
        <begin position="431"/>
        <end position="450"/>
    </location>
</feature>
<dbReference type="RefSeq" id="XP_009690809.1">
    <property type="nucleotide sequence ID" value="XM_009692514.1"/>
</dbReference>
<evidence type="ECO:0000313" key="8">
    <source>
        <dbReference type="Proteomes" id="UP000003786"/>
    </source>
</evidence>
<feature type="compositionally biased region" description="Gly residues" evidence="5">
    <location>
        <begin position="365"/>
        <end position="376"/>
    </location>
</feature>
<dbReference type="Proteomes" id="UP000003786">
    <property type="component" value="Chromosome 2"/>
</dbReference>
<dbReference type="KEGG" id="tot:TOT_020000763"/>
<evidence type="ECO:0000259" key="6">
    <source>
        <dbReference type="PROSITE" id="PS50103"/>
    </source>
</evidence>
<feature type="compositionally biased region" description="Low complexity" evidence="5">
    <location>
        <begin position="336"/>
        <end position="364"/>
    </location>
</feature>
<dbReference type="eggNOG" id="KOG1595">
    <property type="taxonomic scope" value="Eukaryota"/>
</dbReference>
<dbReference type="GO" id="GO:0008270">
    <property type="term" value="F:zinc ion binding"/>
    <property type="evidence" value="ECO:0007669"/>
    <property type="project" value="UniProtKB-KW"/>
</dbReference>
<dbReference type="AlphaFoldDB" id="J4C8B7"/>
<keyword evidence="3 4" id="KW-0862">Zinc</keyword>
<dbReference type="VEuPathDB" id="PiroplasmaDB:TOT_020000763"/>
<dbReference type="STRING" id="869250.J4C8B7"/>
<feature type="compositionally biased region" description="Polar residues" evidence="5">
    <location>
        <begin position="297"/>
        <end position="310"/>
    </location>
</feature>
<gene>
    <name evidence="7" type="ORF">TOT_020000763</name>
</gene>
<dbReference type="SMART" id="SM00356">
    <property type="entry name" value="ZnF_C3H1"/>
    <property type="match status" value="3"/>
</dbReference>
<feature type="compositionally biased region" description="Low complexity" evidence="5">
    <location>
        <begin position="311"/>
        <end position="329"/>
    </location>
</feature>
<feature type="domain" description="C3H1-type" evidence="6">
    <location>
        <begin position="223"/>
        <end position="260"/>
    </location>
</feature>
<feature type="domain" description="C3H1-type" evidence="6">
    <location>
        <begin position="186"/>
        <end position="213"/>
    </location>
</feature>
<keyword evidence="1 4" id="KW-0479">Metal-binding</keyword>
<dbReference type="PROSITE" id="PS50103">
    <property type="entry name" value="ZF_C3H1"/>
    <property type="match status" value="2"/>
</dbReference>
<accession>J4C8B7</accession>
<organism evidence="7 8">
    <name type="scientific">Theileria orientalis strain Shintoku</name>
    <dbReference type="NCBI Taxonomy" id="869250"/>
    <lineage>
        <taxon>Eukaryota</taxon>
        <taxon>Sar</taxon>
        <taxon>Alveolata</taxon>
        <taxon>Apicomplexa</taxon>
        <taxon>Aconoidasida</taxon>
        <taxon>Piroplasmida</taxon>
        <taxon>Theileriidae</taxon>
        <taxon>Theileria</taxon>
    </lineage>
</organism>
<dbReference type="InterPro" id="IPR045234">
    <property type="entry name" value="Unkempt-like"/>
</dbReference>
<sequence length="661" mass="72780">MSGLGLIKCSSMEECSPKESYFIKKNHSTNDVPSLHLNRNLKGNLNKTAYQPFIPGYPKINNLHISGPSNGSGAGVSGGGREFGRLDLGKTLNHIEFSPWRPFLGNSLDHNYFNKHGSHNLKGSYKDGVHVTGNSNGGEKGLNGVANSGSYRDNSAAEHANGESKAPRASKSESEHVCLSGKDLEEFRTRQCPLYAKGMCLNSSKCSLSHSETWPRRNPILFKYDYKLCPNIQFSRHDNKMQLHGKCSFGRRCRFSHSKEEQLYHPELYKTRYCLNFPNCKGYYCPFAHSKEELRNFQPSGNGSGNQSAPNGSLNNTITINGNGNNNGRPDGGNGNSRLDGGSNTNNGNGNSNSHNQNNHTNISNGGGGLVIGGDLKGPVNSPSNGTVSAVRVKHRAQRDNAGALRGNDMGVTSYHVIEGENSLFRLQSHNEDLNTTGGPDANRDSDNSLRLRDEWNGNYRGRDEWTPGLKGKNDDVLSNTTSAYSNYNVEDLDIDLSSTYDALSYNSHNAPEAYKNYNYNTSEAFKNHTGQKLLNEDLDRQLNHGLEDKQRSPRAPGDVLCSPSANVAGEDLGFDKQDEDDYNWFESLIKNGLHSLEDTPQTGSKGWMGDDDLHDVFNDLRDCAVDNNCPFCSGKGDYKFADSEKMLKLSEDLFKPWSGA</sequence>
<feature type="zinc finger region" description="C3H1-type" evidence="4">
    <location>
        <begin position="223"/>
        <end position="260"/>
    </location>
</feature>
<evidence type="ECO:0000313" key="7">
    <source>
        <dbReference type="EMBL" id="BAM40508.1"/>
    </source>
</evidence>
<evidence type="ECO:0000256" key="4">
    <source>
        <dbReference type="PROSITE-ProRule" id="PRU00723"/>
    </source>
</evidence>
<dbReference type="GeneID" id="20714884"/>
<proteinExistence type="predicted"/>
<keyword evidence="2 4" id="KW-0863">Zinc-finger</keyword>
<keyword evidence="8" id="KW-1185">Reference proteome</keyword>
<dbReference type="InterPro" id="IPR000571">
    <property type="entry name" value="Znf_CCCH"/>
</dbReference>
<dbReference type="PANTHER" id="PTHR14493:SF50">
    <property type="entry name" value="RING FINGER PROTEIN UNKEMPT"/>
    <property type="match status" value="1"/>
</dbReference>
<evidence type="ECO:0000256" key="5">
    <source>
        <dbReference type="SAM" id="MobiDB-lite"/>
    </source>
</evidence>
<reference evidence="7 8" key="1">
    <citation type="journal article" date="2012" name="MBio">
        <title>Comparative genome analysis of three eukaryotic parasites with differing abilities to transform leukocytes reveals key mediators of Theileria-induced leukocyte transformation.</title>
        <authorList>
            <person name="Hayashida K."/>
            <person name="Hara Y."/>
            <person name="Abe T."/>
            <person name="Yamasaki C."/>
            <person name="Toyoda A."/>
            <person name="Kosuge T."/>
            <person name="Suzuki Y."/>
            <person name="Sato Y."/>
            <person name="Kawashima S."/>
            <person name="Katayama T."/>
            <person name="Wakaguri H."/>
            <person name="Inoue N."/>
            <person name="Homma K."/>
            <person name="Tada-Umezaki M."/>
            <person name="Yagi Y."/>
            <person name="Fujii Y."/>
            <person name="Habara T."/>
            <person name="Kanehisa M."/>
            <person name="Watanabe H."/>
            <person name="Ito K."/>
            <person name="Gojobori T."/>
            <person name="Sugawara H."/>
            <person name="Imanishi T."/>
            <person name="Weir W."/>
            <person name="Gardner M."/>
            <person name="Pain A."/>
            <person name="Shiels B."/>
            <person name="Hattori M."/>
            <person name="Nene V."/>
            <person name="Sugimoto C."/>
        </authorList>
    </citation>
    <scope>NUCLEOTIDE SEQUENCE [LARGE SCALE GENOMIC DNA]</scope>
    <source>
        <strain evidence="7 8">Shintoku</strain>
    </source>
</reference>
<dbReference type="OrthoDB" id="20534at2759"/>
<name>J4C8B7_THEOR</name>
<feature type="region of interest" description="Disordered" evidence="5">
    <location>
        <begin position="130"/>
        <end position="172"/>
    </location>
</feature>